<keyword evidence="1" id="KW-0812">Transmembrane</keyword>
<dbReference type="Proteomes" id="UP001500191">
    <property type="component" value="Unassembled WGS sequence"/>
</dbReference>
<proteinExistence type="predicted"/>
<dbReference type="EMBL" id="BAAADB010000011">
    <property type="protein sequence ID" value="GAA0506809.1"/>
    <property type="molecule type" value="Genomic_DNA"/>
</dbReference>
<feature type="transmembrane region" description="Helical" evidence="1">
    <location>
        <begin position="37"/>
        <end position="58"/>
    </location>
</feature>
<keyword evidence="1" id="KW-1133">Transmembrane helix</keyword>
<organism evidence="2 3">
    <name type="scientific">Deinococcus depolymerans</name>
    <dbReference type="NCBI Taxonomy" id="392408"/>
    <lineage>
        <taxon>Bacteria</taxon>
        <taxon>Thermotogati</taxon>
        <taxon>Deinococcota</taxon>
        <taxon>Deinococci</taxon>
        <taxon>Deinococcales</taxon>
        <taxon>Deinococcaceae</taxon>
        <taxon>Deinococcus</taxon>
    </lineage>
</organism>
<accession>A0ABP3LT73</accession>
<gene>
    <name evidence="2" type="ORF">GCM10008937_13300</name>
</gene>
<protein>
    <submittedName>
        <fullName evidence="2">Uncharacterized protein</fullName>
    </submittedName>
</protein>
<evidence type="ECO:0000313" key="3">
    <source>
        <dbReference type="Proteomes" id="UP001500191"/>
    </source>
</evidence>
<keyword evidence="3" id="KW-1185">Reference proteome</keyword>
<dbReference type="RefSeq" id="WP_343757273.1">
    <property type="nucleotide sequence ID" value="NZ_BAAADB010000011.1"/>
</dbReference>
<reference evidence="3" key="1">
    <citation type="journal article" date="2019" name="Int. J. Syst. Evol. Microbiol.">
        <title>The Global Catalogue of Microorganisms (GCM) 10K type strain sequencing project: providing services to taxonomists for standard genome sequencing and annotation.</title>
        <authorList>
            <consortium name="The Broad Institute Genomics Platform"/>
            <consortium name="The Broad Institute Genome Sequencing Center for Infectious Disease"/>
            <person name="Wu L."/>
            <person name="Ma J."/>
        </authorList>
    </citation>
    <scope>NUCLEOTIDE SEQUENCE [LARGE SCALE GENOMIC DNA]</scope>
    <source>
        <strain evidence="3">JCM 14368</strain>
    </source>
</reference>
<evidence type="ECO:0000256" key="1">
    <source>
        <dbReference type="SAM" id="Phobius"/>
    </source>
</evidence>
<name>A0ABP3LT73_9DEIO</name>
<comment type="caution">
    <text evidence="2">The sequence shown here is derived from an EMBL/GenBank/DDBJ whole genome shotgun (WGS) entry which is preliminary data.</text>
</comment>
<evidence type="ECO:0000313" key="2">
    <source>
        <dbReference type="EMBL" id="GAA0506809.1"/>
    </source>
</evidence>
<dbReference type="PROSITE" id="PS51257">
    <property type="entry name" value="PROKAR_LIPOPROTEIN"/>
    <property type="match status" value="1"/>
</dbReference>
<feature type="transmembrane region" description="Helical" evidence="1">
    <location>
        <begin position="101"/>
        <end position="124"/>
    </location>
</feature>
<feature type="transmembrane region" description="Helical" evidence="1">
    <location>
        <begin position="12"/>
        <end position="31"/>
    </location>
</feature>
<sequence length="133" mass="14006">MTRARRYARHQTLLAALTGACVLGILAALILGPRGQVNLTATALLAAIPLLDAARLSFHYRDSDEYGRHVLLLAAAAALTVTLTALTLTALISAASPHETVPATALISLSYLGWLTLAGTHALLTRRDTQAPE</sequence>
<feature type="transmembrane region" description="Helical" evidence="1">
    <location>
        <begin position="70"/>
        <end position="95"/>
    </location>
</feature>
<keyword evidence="1" id="KW-0472">Membrane</keyword>